<comment type="caution">
    <text evidence="3">The sequence shown here is derived from an EMBL/GenBank/DDBJ whole genome shotgun (WGS) entry which is preliminary data.</text>
</comment>
<dbReference type="eggNOG" id="COG4961">
    <property type="taxonomic scope" value="Bacteria"/>
</dbReference>
<dbReference type="OrthoDB" id="287352at2"/>
<dbReference type="AlphaFoldDB" id="A3ZZA4"/>
<protein>
    <recommendedName>
        <fullName evidence="2">TadE-like domain-containing protein</fullName>
    </recommendedName>
</protein>
<feature type="domain" description="TadE-like" evidence="2">
    <location>
        <begin position="9"/>
        <end position="49"/>
    </location>
</feature>
<evidence type="ECO:0000256" key="1">
    <source>
        <dbReference type="SAM" id="Phobius"/>
    </source>
</evidence>
<dbReference type="STRING" id="314230.DSM3645_15360"/>
<dbReference type="InterPro" id="IPR012495">
    <property type="entry name" value="TadE-like_dom"/>
</dbReference>
<feature type="transmembrane region" description="Helical" evidence="1">
    <location>
        <begin position="7"/>
        <end position="29"/>
    </location>
</feature>
<proteinExistence type="predicted"/>
<dbReference type="Pfam" id="PF07811">
    <property type="entry name" value="TadE"/>
    <property type="match status" value="1"/>
</dbReference>
<organism evidence="3 4">
    <name type="scientific">Blastopirellula marina DSM 3645</name>
    <dbReference type="NCBI Taxonomy" id="314230"/>
    <lineage>
        <taxon>Bacteria</taxon>
        <taxon>Pseudomonadati</taxon>
        <taxon>Planctomycetota</taxon>
        <taxon>Planctomycetia</taxon>
        <taxon>Pirellulales</taxon>
        <taxon>Pirellulaceae</taxon>
        <taxon>Blastopirellula</taxon>
    </lineage>
</organism>
<keyword evidence="1" id="KW-0812">Transmembrane</keyword>
<dbReference type="HOGENOM" id="CLU_1871404_0_0_0"/>
<keyword evidence="1" id="KW-1133">Transmembrane helix</keyword>
<evidence type="ECO:0000313" key="3">
    <source>
        <dbReference type="EMBL" id="EAQ78167.1"/>
    </source>
</evidence>
<gene>
    <name evidence="3" type="ORF">DSM3645_15360</name>
</gene>
<name>A3ZZA4_9BACT</name>
<dbReference type="EMBL" id="AANZ01000023">
    <property type="protein sequence ID" value="EAQ78167.1"/>
    <property type="molecule type" value="Genomic_DNA"/>
</dbReference>
<accession>A3ZZA4</accession>
<reference evidence="3 4" key="1">
    <citation type="submission" date="2006-02" db="EMBL/GenBank/DDBJ databases">
        <authorList>
            <person name="Amann R."/>
            <person name="Ferriera S."/>
            <person name="Johnson J."/>
            <person name="Kravitz S."/>
            <person name="Halpern A."/>
            <person name="Remington K."/>
            <person name="Beeson K."/>
            <person name="Tran B."/>
            <person name="Rogers Y.-H."/>
            <person name="Friedman R."/>
            <person name="Venter J.C."/>
        </authorList>
    </citation>
    <scope>NUCLEOTIDE SEQUENCE [LARGE SCALE GENOMIC DNA]</scope>
    <source>
        <strain evidence="3 4">DSM 3645</strain>
    </source>
</reference>
<evidence type="ECO:0000259" key="2">
    <source>
        <dbReference type="Pfam" id="PF07811"/>
    </source>
</evidence>
<dbReference type="Proteomes" id="UP000004358">
    <property type="component" value="Unassembled WGS sequence"/>
</dbReference>
<evidence type="ECO:0000313" key="4">
    <source>
        <dbReference type="Proteomes" id="UP000004358"/>
    </source>
</evidence>
<keyword evidence="1" id="KW-0472">Membrane</keyword>
<dbReference type="RefSeq" id="WP_002650970.1">
    <property type="nucleotide sequence ID" value="NZ_CH672376.1"/>
</dbReference>
<sequence length="136" mass="15535">MTRIKRTAAAAIELAICLPLLITITIFTLDAANVQYAKITLDSAVRNGVHRGATMQFTPFTYENWRDMAEQSIREEMETMSDFESQNFQVNVEATEQNDRVTVVATATYQISTLFNWSGRGTELTLARQYEMRQVR</sequence>